<evidence type="ECO:0000256" key="2">
    <source>
        <dbReference type="ARBA" id="ARBA00022553"/>
    </source>
</evidence>
<feature type="domain" description="AMP-dependent synthetase/ligase" evidence="5">
    <location>
        <begin position="347"/>
        <end position="692"/>
    </location>
</feature>
<keyword evidence="2" id="KW-0597">Phosphoprotein</keyword>
<proteinExistence type="inferred from homology"/>
<dbReference type="SUPFAM" id="SSF52777">
    <property type="entry name" value="CoA-dependent acyltransferases"/>
    <property type="match status" value="1"/>
</dbReference>
<dbReference type="CDD" id="cd05930">
    <property type="entry name" value="A_NRPS"/>
    <property type="match status" value="1"/>
</dbReference>
<accession>A0A9P6MK65</accession>
<dbReference type="Proteomes" id="UP000749646">
    <property type="component" value="Unassembled WGS sequence"/>
</dbReference>
<dbReference type="GO" id="GO:0043041">
    <property type="term" value="P:amino acid activation for nonribosomal peptide biosynthetic process"/>
    <property type="evidence" value="ECO:0007669"/>
    <property type="project" value="TreeGrafter"/>
</dbReference>
<dbReference type="GO" id="GO:0005737">
    <property type="term" value="C:cytoplasm"/>
    <property type="evidence" value="ECO:0007669"/>
    <property type="project" value="TreeGrafter"/>
</dbReference>
<dbReference type="GO" id="GO:0003824">
    <property type="term" value="F:catalytic activity"/>
    <property type="evidence" value="ECO:0007669"/>
    <property type="project" value="InterPro"/>
</dbReference>
<evidence type="ECO:0000313" key="7">
    <source>
        <dbReference type="EMBL" id="KAG0005624.1"/>
    </source>
</evidence>
<comment type="similarity">
    <text evidence="3">Belongs to the NRP synthetase family.</text>
</comment>
<keyword evidence="1" id="KW-0596">Phosphopantetheine</keyword>
<dbReference type="EMBL" id="JAAAHW010000172">
    <property type="protein sequence ID" value="KAG0005624.1"/>
    <property type="molecule type" value="Genomic_DNA"/>
</dbReference>
<evidence type="ECO:0000313" key="8">
    <source>
        <dbReference type="Proteomes" id="UP000749646"/>
    </source>
</evidence>
<dbReference type="Pfam" id="PF00668">
    <property type="entry name" value="Condensation"/>
    <property type="match status" value="1"/>
</dbReference>
<protein>
    <submittedName>
        <fullName evidence="7">Uncharacterized protein</fullName>
    </submittedName>
</protein>
<dbReference type="GO" id="GO:0031177">
    <property type="term" value="F:phosphopantetheine binding"/>
    <property type="evidence" value="ECO:0007669"/>
    <property type="project" value="TreeGrafter"/>
</dbReference>
<dbReference type="GO" id="GO:0044550">
    <property type="term" value="P:secondary metabolite biosynthetic process"/>
    <property type="evidence" value="ECO:0007669"/>
    <property type="project" value="TreeGrafter"/>
</dbReference>
<reference evidence="7" key="1">
    <citation type="journal article" date="2020" name="Fungal Divers.">
        <title>Resolving the Mortierellaceae phylogeny through synthesis of multi-gene phylogenetics and phylogenomics.</title>
        <authorList>
            <person name="Vandepol N."/>
            <person name="Liber J."/>
            <person name="Desiro A."/>
            <person name="Na H."/>
            <person name="Kennedy M."/>
            <person name="Barry K."/>
            <person name="Grigoriev I.V."/>
            <person name="Miller A.N."/>
            <person name="O'Donnell K."/>
            <person name="Stajich J.E."/>
            <person name="Bonito G."/>
        </authorList>
    </citation>
    <scope>NUCLEOTIDE SEQUENCE</scope>
    <source>
        <strain evidence="7">MES-2147</strain>
    </source>
</reference>
<dbReference type="Gene3D" id="3.40.50.980">
    <property type="match status" value="2"/>
</dbReference>
<dbReference type="PANTHER" id="PTHR45527:SF1">
    <property type="entry name" value="FATTY ACID SYNTHASE"/>
    <property type="match status" value="1"/>
</dbReference>
<evidence type="ECO:0000256" key="1">
    <source>
        <dbReference type="ARBA" id="ARBA00022450"/>
    </source>
</evidence>
<organism evidence="7 8">
    <name type="scientific">Modicella reniformis</name>
    <dbReference type="NCBI Taxonomy" id="1440133"/>
    <lineage>
        <taxon>Eukaryota</taxon>
        <taxon>Fungi</taxon>
        <taxon>Fungi incertae sedis</taxon>
        <taxon>Mucoromycota</taxon>
        <taxon>Mortierellomycotina</taxon>
        <taxon>Mortierellomycetes</taxon>
        <taxon>Mortierellales</taxon>
        <taxon>Mortierellaceae</taxon>
        <taxon>Modicella</taxon>
    </lineage>
</organism>
<dbReference type="PANTHER" id="PTHR45527">
    <property type="entry name" value="NONRIBOSOMAL PEPTIDE SYNTHETASE"/>
    <property type="match status" value="1"/>
</dbReference>
<dbReference type="InterPro" id="IPR010071">
    <property type="entry name" value="AA_adenyl_dom"/>
</dbReference>
<feature type="domain" description="Condensation" evidence="6">
    <location>
        <begin position="106"/>
        <end position="178"/>
    </location>
</feature>
<dbReference type="PROSITE" id="PS00455">
    <property type="entry name" value="AMP_BINDING"/>
    <property type="match status" value="1"/>
</dbReference>
<keyword evidence="8" id="KW-1185">Reference proteome</keyword>
<dbReference type="SUPFAM" id="SSF56801">
    <property type="entry name" value="Acetyl-CoA synthetase-like"/>
    <property type="match status" value="1"/>
</dbReference>
<dbReference type="FunFam" id="2.30.38.10:FF:000001">
    <property type="entry name" value="Non-ribosomal peptide synthetase PvdI"/>
    <property type="match status" value="1"/>
</dbReference>
<dbReference type="NCBIfam" id="TIGR01733">
    <property type="entry name" value="AA-adenyl-dom"/>
    <property type="match status" value="1"/>
</dbReference>
<evidence type="ECO:0000256" key="3">
    <source>
        <dbReference type="ARBA" id="ARBA00029454"/>
    </source>
</evidence>
<dbReference type="Pfam" id="PF00501">
    <property type="entry name" value="AMP-binding"/>
    <property type="match status" value="1"/>
</dbReference>
<evidence type="ECO:0000256" key="4">
    <source>
        <dbReference type="SAM" id="MobiDB-lite"/>
    </source>
</evidence>
<dbReference type="InterPro" id="IPR000873">
    <property type="entry name" value="AMP-dep_synth/lig_dom"/>
</dbReference>
<feature type="non-terminal residue" evidence="7">
    <location>
        <position position="1"/>
    </location>
</feature>
<dbReference type="FunFam" id="3.40.50.12780:FF:000012">
    <property type="entry name" value="Non-ribosomal peptide synthetase"/>
    <property type="match status" value="1"/>
</dbReference>
<dbReference type="InterPro" id="IPR020845">
    <property type="entry name" value="AMP-binding_CS"/>
</dbReference>
<dbReference type="Gene3D" id="2.30.38.10">
    <property type="entry name" value="Luciferase, Domain 3"/>
    <property type="match status" value="1"/>
</dbReference>
<gene>
    <name evidence="7" type="ORF">BGZ65_010535</name>
</gene>
<dbReference type="InterPro" id="IPR001242">
    <property type="entry name" value="Condensation_dom"/>
</dbReference>
<feature type="region of interest" description="Disordered" evidence="4">
    <location>
        <begin position="55"/>
        <end position="93"/>
    </location>
</feature>
<dbReference type="AlphaFoldDB" id="A0A9P6MK65"/>
<sequence>MIANEKHTEEEVLNMGLVSDDQLSLDESDSNMHQNLPDPIYDSSEQTLADLNGVRKQKLQDSRLPEAHTEDSSFRKGGSVRDSTEDAKPYGVRGQMKNSDLLKALEGAPLPLDLPMDRPRLTHKSLDEAKWPIRLQPHITQLLKNLAHQQDVDLHVGLLAAWTVVLSRLSGQENFVVALHNNLVPDRDTTVSSYMMLHADLSGDPDTVQLLQRIETATITPAHEHGDTTPLHVAFNWSNHGQASNTVGWASTSSNALPGGFKLVLHLQDMGEQIVGAIHYAAALFDSTTIERHASYLYSILEGMASDVTQSVTKIDMLPQSERTLLLQTWNMTQDDYPDQLCLHHLFEQQVARTPEAIAVVHEDQSMTYSEVNTRANSLAHHLIKLGVHPDMPVAISVERSPGMIIGILAILKAGGAYVPLDPFYTSDRLRDILEDTAPTILVADNTGRVAIGDVALSSLTAVDPNVLLKENTNNPQVARLTSRHMAYIIYTSGSTGKPKGVMVEHQGAVNLVYSRPKMFDIHTDSRYLQFASFNFSHSVSEIFSTLTAGASLYLLRDDIRLDRSRLWDFLERHSITHVSFTSSLLQDCKDMTPLKSLRAIITVGEAPPPTLPRELRTVAPNSTIINNYGSSEITSGVVWKCPEGFSGSIVPMGRPISNKRIYLLDTHGNPVPLGAVGEMYVGGVGLARGYLNKPELTAERFLNDPFAGVPKARMYRTGDLARYLPDGNLVYLGRNDDQ</sequence>
<evidence type="ECO:0000259" key="5">
    <source>
        <dbReference type="Pfam" id="PF00501"/>
    </source>
</evidence>
<name>A0A9P6MK65_9FUNG</name>
<dbReference type="OrthoDB" id="2429685at2759"/>
<dbReference type="Gene3D" id="3.30.559.30">
    <property type="entry name" value="Nonribosomal peptide synthetase, condensation domain"/>
    <property type="match status" value="1"/>
</dbReference>
<evidence type="ECO:0000259" key="6">
    <source>
        <dbReference type="Pfam" id="PF00668"/>
    </source>
</evidence>
<dbReference type="FunFam" id="3.40.50.980:FF:000001">
    <property type="entry name" value="Non-ribosomal peptide synthetase"/>
    <property type="match status" value="1"/>
</dbReference>
<comment type="caution">
    <text evidence="7">The sequence shown here is derived from an EMBL/GenBank/DDBJ whole genome shotgun (WGS) entry which is preliminary data.</text>
</comment>
<feature type="compositionally biased region" description="Basic and acidic residues" evidence="4">
    <location>
        <begin position="58"/>
        <end position="74"/>
    </location>
</feature>